<organism evidence="1 2">
    <name type="scientific">Planococcus lenghuensis</name>
    <dbReference type="NCBI Taxonomy" id="2213202"/>
    <lineage>
        <taxon>Bacteria</taxon>
        <taxon>Bacillati</taxon>
        <taxon>Bacillota</taxon>
        <taxon>Bacilli</taxon>
        <taxon>Bacillales</taxon>
        <taxon>Caryophanaceae</taxon>
        <taxon>Planococcus</taxon>
    </lineage>
</organism>
<dbReference type="GO" id="GO:0006281">
    <property type="term" value="P:DNA repair"/>
    <property type="evidence" value="ECO:0007669"/>
    <property type="project" value="TreeGrafter"/>
</dbReference>
<evidence type="ECO:0000313" key="2">
    <source>
        <dbReference type="Proteomes" id="UP000188184"/>
    </source>
</evidence>
<dbReference type="GO" id="GO:0005829">
    <property type="term" value="C:cytosol"/>
    <property type="evidence" value="ECO:0007669"/>
    <property type="project" value="TreeGrafter"/>
</dbReference>
<dbReference type="PANTHER" id="PTHR43434">
    <property type="entry name" value="PHOSPHOGLYCOLATE PHOSPHATASE"/>
    <property type="match status" value="1"/>
</dbReference>
<dbReference type="InterPro" id="IPR050155">
    <property type="entry name" value="HAD-like_hydrolase_sf"/>
</dbReference>
<dbReference type="InterPro" id="IPR023214">
    <property type="entry name" value="HAD_sf"/>
</dbReference>
<proteinExistence type="predicted"/>
<dbReference type="SUPFAM" id="SSF56784">
    <property type="entry name" value="HAD-like"/>
    <property type="match status" value="1"/>
</dbReference>
<dbReference type="NCBIfam" id="TIGR01549">
    <property type="entry name" value="HAD-SF-IA-v1"/>
    <property type="match status" value="1"/>
</dbReference>
<name>A0A1Q2L555_9BACL</name>
<dbReference type="EMBL" id="CP019642">
    <property type="protein sequence ID" value="AQQ55559.1"/>
    <property type="molecule type" value="Genomic_DNA"/>
</dbReference>
<dbReference type="Gene3D" id="3.40.50.1000">
    <property type="entry name" value="HAD superfamily/HAD-like"/>
    <property type="match status" value="1"/>
</dbReference>
<geneLocation type="plasmid" evidence="1 2">
    <name>unnamed2</name>
</geneLocation>
<dbReference type="KEGG" id="pmar:B0X71_20510"/>
<sequence length="195" mass="22490">MNILWDFDGTLFDTYPAYSRIFSHVLGGRAAEVEIYKKLKVSFSHAIDHYGLSEEQIDEMNRLEEKLQPADIVPFESVEEVLKLANKNVIMTHKDRKGVLAILQYYGWEEYFSDMVTIDDGFPRKPDAASYRYLHEKYGIDLAIGDREIDLIPANELGIRTCIFQGTSKAADYSLASYDKFQNIIDFDLLKKENL</sequence>
<reference evidence="1 2" key="1">
    <citation type="submission" date="2017-02" db="EMBL/GenBank/DDBJ databases">
        <title>The complete genomic sequence of a novel cold adapted crude oil-degrading bacterium Planococcus qaidamina Y42.</title>
        <authorList>
            <person name="Yang R."/>
        </authorList>
    </citation>
    <scope>NUCLEOTIDE SEQUENCE [LARGE SCALE GENOMIC DNA]</scope>
    <source>
        <strain evidence="1 2">Y42</strain>
        <plasmid evidence="1 2">unnamed2</plasmid>
    </source>
</reference>
<protein>
    <submittedName>
        <fullName evidence="1">Phosphoglycolate phosphatase</fullName>
    </submittedName>
</protein>
<keyword evidence="1" id="KW-0614">Plasmid</keyword>
<dbReference type="AlphaFoldDB" id="A0A1Q2L555"/>
<dbReference type="RefSeq" id="WP_077591397.1">
    <property type="nucleotide sequence ID" value="NZ_CP019642.1"/>
</dbReference>
<dbReference type="GO" id="GO:0008967">
    <property type="term" value="F:phosphoglycolate phosphatase activity"/>
    <property type="evidence" value="ECO:0007669"/>
    <property type="project" value="TreeGrafter"/>
</dbReference>
<dbReference type="Gene3D" id="1.10.150.240">
    <property type="entry name" value="Putative phosphatase, domain 2"/>
    <property type="match status" value="1"/>
</dbReference>
<accession>A0A1Q2L555</accession>
<dbReference type="InterPro" id="IPR006439">
    <property type="entry name" value="HAD-SF_hydro_IA"/>
</dbReference>
<dbReference type="Pfam" id="PF13419">
    <property type="entry name" value="HAD_2"/>
    <property type="match status" value="1"/>
</dbReference>
<keyword evidence="2" id="KW-1185">Reference proteome</keyword>
<dbReference type="InterPro" id="IPR023198">
    <property type="entry name" value="PGP-like_dom2"/>
</dbReference>
<evidence type="ECO:0000313" key="1">
    <source>
        <dbReference type="EMBL" id="AQQ55559.1"/>
    </source>
</evidence>
<dbReference type="SFLD" id="SFLDG01129">
    <property type="entry name" value="C1.5:_HAD__Beta-PGM__Phosphata"/>
    <property type="match status" value="1"/>
</dbReference>
<dbReference type="OrthoDB" id="9807630at2"/>
<dbReference type="Proteomes" id="UP000188184">
    <property type="component" value="Plasmid unnamed2"/>
</dbReference>
<dbReference type="InterPro" id="IPR036412">
    <property type="entry name" value="HAD-like_sf"/>
</dbReference>
<dbReference type="PANTHER" id="PTHR43434:SF25">
    <property type="entry name" value="PHOSPHOGLYCOLATE PHOSPHATASE"/>
    <property type="match status" value="1"/>
</dbReference>
<dbReference type="InterPro" id="IPR041492">
    <property type="entry name" value="HAD_2"/>
</dbReference>
<dbReference type="SFLD" id="SFLDS00003">
    <property type="entry name" value="Haloacid_Dehalogenase"/>
    <property type="match status" value="1"/>
</dbReference>
<gene>
    <name evidence="1" type="ORF">B0X71_20510</name>
</gene>